<evidence type="ECO:0000256" key="1">
    <source>
        <dbReference type="SAM" id="SignalP"/>
    </source>
</evidence>
<dbReference type="InterPro" id="IPR005624">
    <property type="entry name" value="PduO/GlcC-like"/>
</dbReference>
<dbReference type="RefSeq" id="WP_115689966.1">
    <property type="nucleotide sequence ID" value="NZ_CP031417.1"/>
</dbReference>
<dbReference type="Pfam" id="PF03928">
    <property type="entry name" value="HbpS-like"/>
    <property type="match status" value="1"/>
</dbReference>
<accession>A0A345ZTY0</accession>
<dbReference type="KEGG" id="ptaw:DW352_07515"/>
<feature type="chain" id="PRO_5016814666" evidence="1">
    <location>
        <begin position="24"/>
        <end position="180"/>
    </location>
</feature>
<dbReference type="EMBL" id="CP031417">
    <property type="protein sequence ID" value="AXK80377.1"/>
    <property type="molecule type" value="Genomic_DNA"/>
</dbReference>
<feature type="signal peptide" evidence="1">
    <location>
        <begin position="1"/>
        <end position="23"/>
    </location>
</feature>
<dbReference type="PANTHER" id="PTHR34309">
    <property type="entry name" value="SLR1406 PROTEIN"/>
    <property type="match status" value="1"/>
</dbReference>
<organism evidence="2 3">
    <name type="scientific">Pseudolabrys taiwanensis</name>
    <dbReference type="NCBI Taxonomy" id="331696"/>
    <lineage>
        <taxon>Bacteria</taxon>
        <taxon>Pseudomonadati</taxon>
        <taxon>Pseudomonadota</taxon>
        <taxon>Alphaproteobacteria</taxon>
        <taxon>Hyphomicrobiales</taxon>
        <taxon>Xanthobacteraceae</taxon>
        <taxon>Pseudolabrys</taxon>
    </lineage>
</organism>
<dbReference type="Proteomes" id="UP000254889">
    <property type="component" value="Chromosome"/>
</dbReference>
<reference evidence="2 3" key="1">
    <citation type="submission" date="2018-07" db="EMBL/GenBank/DDBJ databases">
        <authorList>
            <person name="Quirk P.G."/>
            <person name="Krulwich T.A."/>
        </authorList>
    </citation>
    <scope>NUCLEOTIDE SEQUENCE [LARGE SCALE GENOMIC DNA]</scope>
    <source>
        <strain evidence="2 3">CC-BB4</strain>
    </source>
</reference>
<evidence type="ECO:0000313" key="2">
    <source>
        <dbReference type="EMBL" id="AXK80377.1"/>
    </source>
</evidence>
<name>A0A345ZTY0_9HYPH</name>
<keyword evidence="1" id="KW-0732">Signal</keyword>
<evidence type="ECO:0000313" key="3">
    <source>
        <dbReference type="Proteomes" id="UP000254889"/>
    </source>
</evidence>
<proteinExistence type="predicted"/>
<dbReference type="InterPro" id="IPR038084">
    <property type="entry name" value="PduO/GlcC-like_sf"/>
</dbReference>
<keyword evidence="3" id="KW-1185">Reference proteome</keyword>
<dbReference type="AlphaFoldDB" id="A0A345ZTY0"/>
<dbReference type="OrthoDB" id="7222954at2"/>
<dbReference type="InterPro" id="IPR052517">
    <property type="entry name" value="GlcG_carb_metab_protein"/>
</dbReference>
<protein>
    <submittedName>
        <fullName evidence="2">Heme-binding protein</fullName>
    </submittedName>
</protein>
<gene>
    <name evidence="2" type="ORF">DW352_07515</name>
</gene>
<dbReference type="Gene3D" id="3.30.450.150">
    <property type="entry name" value="Haem-degrading domain"/>
    <property type="match status" value="1"/>
</dbReference>
<dbReference type="SUPFAM" id="SSF143744">
    <property type="entry name" value="GlcG-like"/>
    <property type="match status" value="1"/>
</dbReference>
<dbReference type="PANTHER" id="PTHR34309:SF1">
    <property type="entry name" value="PROTEIN GLCG"/>
    <property type="match status" value="1"/>
</dbReference>
<sequence>MRRFTTPAAALSLVAICVTTALAQVPADPNNPNENVPDTVPFTMPYGEPINLDTAKKVAAAAAAEETNRKWNGAFCIAIVSPSGDLVYFQKGDNCQYASVTVSAHKARTAAKYRRPTLVFERLMAKGNYFTYLATLDDVIASRGGNPLIVNGKIVGAIGVSGGTGSQDDTISQAGAAALK</sequence>